<dbReference type="PANTHER" id="PTHR36142:SF2">
    <property type="entry name" value="METALLO-HYDROLASE_OXIDOREDUCTASE SUPERFAMILY PROTEIN"/>
    <property type="match status" value="1"/>
</dbReference>
<dbReference type="GeneID" id="59263055"/>
<keyword evidence="2" id="KW-1185">Reference proteome</keyword>
<proteinExistence type="predicted"/>
<gene>
    <name evidence="1" type="ORF">Bfra_009009</name>
</gene>
<evidence type="ECO:0000313" key="2">
    <source>
        <dbReference type="Proteomes" id="UP000531561"/>
    </source>
</evidence>
<reference evidence="1 2" key="1">
    <citation type="journal article" date="2020" name="Phytopathology">
        <title>A high-quality genome resource of Botrytis fragariae, a new and rapidly spreading fungal pathogen causing strawberry gray mold in the U.S.A.</title>
        <authorList>
            <person name="Wu Y."/>
            <person name="Saski C.A."/>
            <person name="Schnabel G."/>
            <person name="Xiao S."/>
            <person name="Hu M."/>
        </authorList>
    </citation>
    <scope>NUCLEOTIDE SEQUENCE [LARGE SCALE GENOMIC DNA]</scope>
    <source>
        <strain evidence="1 2">BVB16</strain>
    </source>
</reference>
<dbReference type="OrthoDB" id="10254945at2759"/>
<protein>
    <submittedName>
        <fullName evidence="1">Uncharacterized protein</fullName>
    </submittedName>
</protein>
<dbReference type="Proteomes" id="UP000531561">
    <property type="component" value="Unassembled WGS sequence"/>
</dbReference>
<sequence length="1272" mass="143313">MDQPINLISALLQTTLNESIRDTLNTSRPLITHLNADTTWLLSIPYPETAENSCNKAYYHILMDPWLRGGQSDVAAFFSQQWHANPSAVQSIAEIEDFIESVEKVAHKKEDVGNGSWIDAVVVSHEFTDHMHKETLLEIPNTIPVFATSKAVAAITSWAHFDHVEEILRFDGDWKESSAVYLPDWVGISRVAKAGVDLLYYHSAIMITFSTFSERNTLDELSNDNIPEAVIYTPHGIDPGDLTLVGKAHPSIRTLALLHGLQDISLPRAQLNKGAHNGLKVQRLLNAKYWVGTHDEVKVGGGIVSWFLNRKAVTLKEALEREAEENGESGDVEKVGDIKFLEVGNGESLILIEKFSRKVLALLLNMPPPPCWRPQIPRTELANIYGHLRRPVLQGVIPLKSGLTPVTLKPHSTDHERKFADDVRWLQRLCYGNFTAAELERLDALAPLYHIYEDETAINPNADITIHPVMQRKKWDYPMPKQLADFPLGGDLDGYWNACTDDTVWEAILPSIRIASLYISHADLWPWFDGLLAAEWTGIPQAEVPFTLFSPLGGWKRFSTRDPLVYGTESGKRNVRNEILKHSKNIYFRLISSFTDPANGVLAVDHKMGSIAGQTLTSKINNDSVVTISFHPLAALLPGSVEKLNTAERRLVQGEVAKTIIHELGHALFQQTYKAYLPNHNGSEIYFHQEVISEMGISVFGGTTRALREPLEDSLLDLVCMALGRKSSDINNAGTQGNEGNPVLFRKPPWIWEAKADSNPLLGSESNLLFLQSCYYERKTEINSYGTQTVKYKKVTGQEFDLKKDGRRFAISREPFTEFEGIPTNNQHTGLRSDRLDTLEPPRKRRRVSIAPAAVVRRARSFRGPRPNQEIKPQIDTLSEFKARDLPPCPRFDEISAYLIDNRRQLALHTMCFAMPEHTLRDYVLRLGGLKISAQEWRAYLLHCEAVPYLFRFQPHGRIRDTSTYRGSIQLHASSWPKTDLPPFKLISPGDEPFMRKLVKGLKLCIAIDMLSKKYAEFLDQMWLHSIFWDVDIDKFLAVFNADFKQGDGIASKIGLGLMSKEELEDLVQVVASTRSLLTWAPTGIIRRLPLTTTELKEVTSGDTSIRDIILPKGRSLIDWDAGYEALCEWDNVEMETDLETLADADTGITYADGRHESENEYAARTEPPPVKTQAQLEEEEFEHQIHALDGSIVAYRAAHPDAADEEIFEKSFWEMWKGFHPEGTREDAQDEFDECLVHLKSIEDGGAEGSSEINVDDIMDAMAENGQCLNM</sequence>
<dbReference type="EMBL" id="JABFCT010000011">
    <property type="protein sequence ID" value="KAF5871982.1"/>
    <property type="molecule type" value="Genomic_DNA"/>
</dbReference>
<evidence type="ECO:0000313" key="1">
    <source>
        <dbReference type="EMBL" id="KAF5871982.1"/>
    </source>
</evidence>
<name>A0A8H6EH17_9HELO</name>
<dbReference type="RefSeq" id="XP_037190929.1">
    <property type="nucleotide sequence ID" value="XM_037339363.1"/>
</dbReference>
<dbReference type="PANTHER" id="PTHR36142">
    <property type="entry name" value="METALLO-HYDROLASE/OXIDOREDUCTASE SUPERFAMILY PROTEIN"/>
    <property type="match status" value="1"/>
</dbReference>
<accession>A0A8H6EH17</accession>
<organism evidence="1 2">
    <name type="scientific">Botrytis fragariae</name>
    <dbReference type="NCBI Taxonomy" id="1964551"/>
    <lineage>
        <taxon>Eukaryota</taxon>
        <taxon>Fungi</taxon>
        <taxon>Dikarya</taxon>
        <taxon>Ascomycota</taxon>
        <taxon>Pezizomycotina</taxon>
        <taxon>Leotiomycetes</taxon>
        <taxon>Helotiales</taxon>
        <taxon>Sclerotiniaceae</taxon>
        <taxon>Botrytis</taxon>
    </lineage>
</organism>
<dbReference type="Gene3D" id="3.60.15.10">
    <property type="entry name" value="Ribonuclease Z/Hydroxyacylglutathione hydrolase-like"/>
    <property type="match status" value="1"/>
</dbReference>
<comment type="caution">
    <text evidence="1">The sequence shown here is derived from an EMBL/GenBank/DDBJ whole genome shotgun (WGS) entry which is preliminary data.</text>
</comment>
<dbReference type="AlphaFoldDB" id="A0A8H6EH17"/>
<dbReference type="InterPro" id="IPR036866">
    <property type="entry name" value="RibonucZ/Hydroxyglut_hydro"/>
</dbReference>